<comment type="similarity">
    <text evidence="1">Belongs to the bacterial solute-binding protein 8 family.</text>
</comment>
<name>A0A6N2Z1Y6_VEIPA</name>
<evidence type="ECO:0000256" key="1">
    <source>
        <dbReference type="ARBA" id="ARBA00008814"/>
    </source>
</evidence>
<evidence type="ECO:0000259" key="3">
    <source>
        <dbReference type="PROSITE" id="PS50983"/>
    </source>
</evidence>
<gene>
    <name evidence="4" type="ORF">VPLFYP99_01019</name>
</gene>
<accession>A0A6N2Z1Y6</accession>
<dbReference type="PANTHER" id="PTHR30535:SF7">
    <property type="entry name" value="IRON(III) DICITRATE-BINDING PROTEIN"/>
    <property type="match status" value="1"/>
</dbReference>
<dbReference type="InterPro" id="IPR002491">
    <property type="entry name" value="ABC_transptr_periplasmic_BD"/>
</dbReference>
<feature type="domain" description="Fe/B12 periplasmic-binding" evidence="3">
    <location>
        <begin position="62"/>
        <end position="330"/>
    </location>
</feature>
<protein>
    <submittedName>
        <fullName evidence="4">Iron-dicitrate transporter substrate-binding subunit</fullName>
    </submittedName>
</protein>
<evidence type="ECO:0000313" key="4">
    <source>
        <dbReference type="EMBL" id="VYT72177.1"/>
    </source>
</evidence>
<dbReference type="EMBL" id="CACRUG010000005">
    <property type="protein sequence ID" value="VYT72177.1"/>
    <property type="molecule type" value="Genomic_DNA"/>
</dbReference>
<dbReference type="PROSITE" id="PS50983">
    <property type="entry name" value="FE_B12_PBP"/>
    <property type="match status" value="1"/>
</dbReference>
<feature type="signal peptide" evidence="2">
    <location>
        <begin position="1"/>
        <end position="22"/>
    </location>
</feature>
<dbReference type="AlphaFoldDB" id="A0A6N2Z1Y6"/>
<keyword evidence="2" id="KW-0732">Signal</keyword>
<proteinExistence type="inferred from homology"/>
<feature type="chain" id="PRO_5039401305" evidence="2">
    <location>
        <begin position="23"/>
        <end position="340"/>
    </location>
</feature>
<dbReference type="InterPro" id="IPR050902">
    <property type="entry name" value="ABC_Transporter_SBP"/>
</dbReference>
<dbReference type="Gene3D" id="3.40.50.1980">
    <property type="entry name" value="Nitrogenase molybdenum iron protein domain"/>
    <property type="match status" value="2"/>
</dbReference>
<dbReference type="SUPFAM" id="SSF53807">
    <property type="entry name" value="Helical backbone' metal receptor"/>
    <property type="match status" value="1"/>
</dbReference>
<dbReference type="PANTHER" id="PTHR30535">
    <property type="entry name" value="VITAMIN B12-BINDING PROTEIN"/>
    <property type="match status" value="1"/>
</dbReference>
<sequence length="340" mass="38240">MIRFSALILCLLLCVGCGPQQVTVEDHQSTSTHIELQPPVTIKSYVRRGEPFESTYTAVPERVVAMWQNSIETIIALGEGNRIVAGMGIPDRKYVRPEYREAYDKIPYKDLKYANLESVLMMKPDLLVGWRSTFTNKGLRPPAFWQSRHANVYIAESSLGAQSALTMDMEYQYIRDLGRIFNRNMEAEKLIHDMEQSVAHTVAQTAHEKPPKALFVEVQGKHFRLYGHKTLAGNIGDSLHADVIDTETPTISMEDVIEQNPDVIFLIVSDGEYSQADVIMNYVLTQPGLQGVNALRNKRVHFLPLLAVYSPGIRLSDGIDIVSHGLYPNLYSEGVPDLIH</sequence>
<dbReference type="RefSeq" id="WP_008715095.1">
    <property type="nucleotide sequence ID" value="NZ_CACRUG010000005.1"/>
</dbReference>
<evidence type="ECO:0000256" key="2">
    <source>
        <dbReference type="SAM" id="SignalP"/>
    </source>
</evidence>
<dbReference type="Pfam" id="PF01497">
    <property type="entry name" value="Peripla_BP_2"/>
    <property type="match status" value="1"/>
</dbReference>
<reference evidence="4" key="1">
    <citation type="submission" date="2019-11" db="EMBL/GenBank/DDBJ databases">
        <authorList>
            <person name="Feng L."/>
        </authorList>
    </citation>
    <scope>NUCLEOTIDE SEQUENCE</scope>
    <source>
        <strain evidence="4">VparvulaLFYP99</strain>
    </source>
</reference>
<organism evidence="4">
    <name type="scientific">Veillonella parvula</name>
    <name type="common">Staphylococcus parvulus</name>
    <dbReference type="NCBI Taxonomy" id="29466"/>
    <lineage>
        <taxon>Bacteria</taxon>
        <taxon>Bacillati</taxon>
        <taxon>Bacillota</taxon>
        <taxon>Negativicutes</taxon>
        <taxon>Veillonellales</taxon>
        <taxon>Veillonellaceae</taxon>
        <taxon>Veillonella</taxon>
    </lineage>
</organism>